<gene>
    <name evidence="1" type="ORF">C882_3480</name>
</gene>
<accession>K9H0H5</accession>
<keyword evidence="2" id="KW-1185">Reference proteome</keyword>
<reference evidence="1 2" key="1">
    <citation type="journal article" date="2013" name="Genome Announc.">
        <title>Draft Genome Sequence of an Alphaproteobacterium, Caenispirillum salinarum AK4(T), Isolated from a Solar Saltern.</title>
        <authorList>
            <person name="Khatri I."/>
            <person name="Singh A."/>
            <person name="Korpole S."/>
            <person name="Pinnaka A.K."/>
            <person name="Subramanian S."/>
        </authorList>
    </citation>
    <scope>NUCLEOTIDE SEQUENCE [LARGE SCALE GENOMIC DNA]</scope>
    <source>
        <strain evidence="1 2">AK4</strain>
    </source>
</reference>
<evidence type="ECO:0000313" key="2">
    <source>
        <dbReference type="Proteomes" id="UP000009881"/>
    </source>
</evidence>
<evidence type="ECO:0000313" key="1">
    <source>
        <dbReference type="EMBL" id="EKV31730.1"/>
    </source>
</evidence>
<dbReference type="Proteomes" id="UP000009881">
    <property type="component" value="Unassembled WGS sequence"/>
</dbReference>
<name>K9H0H5_9PROT</name>
<dbReference type="AlphaFoldDB" id="K9H0H5"/>
<proteinExistence type="predicted"/>
<comment type="caution">
    <text evidence="1">The sequence shown here is derived from an EMBL/GenBank/DDBJ whole genome shotgun (WGS) entry which is preliminary data.</text>
</comment>
<sequence>MEIIQTPAPNQPGRIMWPDGMVTEITFDDMNALAYMAERARISPVAMARAADGAAVERAIRSHQAV</sequence>
<organism evidence="1 2">
    <name type="scientific">Caenispirillum salinarum AK4</name>
    <dbReference type="NCBI Taxonomy" id="1238182"/>
    <lineage>
        <taxon>Bacteria</taxon>
        <taxon>Pseudomonadati</taxon>
        <taxon>Pseudomonadota</taxon>
        <taxon>Alphaproteobacteria</taxon>
        <taxon>Rhodospirillales</taxon>
        <taxon>Novispirillaceae</taxon>
        <taxon>Caenispirillum</taxon>
    </lineage>
</organism>
<protein>
    <submittedName>
        <fullName evidence="1">Uncharacterized protein</fullName>
    </submittedName>
</protein>
<dbReference type="EMBL" id="ANHY01000005">
    <property type="protein sequence ID" value="EKV31730.1"/>
    <property type="molecule type" value="Genomic_DNA"/>
</dbReference>